<comment type="caution">
    <text evidence="1">The sequence shown here is derived from an EMBL/GenBank/DDBJ whole genome shotgun (WGS) entry which is preliminary data.</text>
</comment>
<dbReference type="EMBL" id="WMEX01000009">
    <property type="protein sequence ID" value="MYL27942.1"/>
    <property type="molecule type" value="Genomic_DNA"/>
</dbReference>
<reference evidence="1 2" key="1">
    <citation type="submission" date="2019-11" db="EMBL/GenBank/DDBJ databases">
        <title>Genome sequences of 17 halophilic strains isolated from different environments.</title>
        <authorList>
            <person name="Furrow R.E."/>
        </authorList>
    </citation>
    <scope>NUCLEOTIDE SEQUENCE [LARGE SCALE GENOMIC DNA]</scope>
    <source>
        <strain evidence="1 2">22507_15_FS</strain>
    </source>
</reference>
<keyword evidence="2" id="KW-1185">Reference proteome</keyword>
<dbReference type="AlphaFoldDB" id="A0A9X5B7A2"/>
<proteinExistence type="predicted"/>
<gene>
    <name evidence="1" type="ORF">GLW01_14200</name>
</gene>
<protein>
    <submittedName>
        <fullName evidence="1">Uncharacterized protein</fullName>
    </submittedName>
</protein>
<sequence>MADMLQPESVLRNIPKWLQPETRYFFEAIAMSIEMAGVAYARLRRLAQEVSESEEAEISWRARAELFDAAWGFVGHVHMLNQFLSALPGRRPDAISEFLEHSKNVGSLRNRYQHLHQNIKNRTVKKGNVLPAVGAVYWVFVKSTEPLRFVLHIHTSGMLREEWTRFESPNPVSQKLEYPAGAFRLEAFEEHLDLSQVYRDIERVISAFEEDIKPSVMKKIEEASVEVGQDLSELQESAGGPLDATLNIDADGYEIFQEGWVR</sequence>
<accession>A0A9X5B7A2</accession>
<evidence type="ECO:0000313" key="1">
    <source>
        <dbReference type="EMBL" id="MYL27942.1"/>
    </source>
</evidence>
<organism evidence="1 2">
    <name type="scientific">Vreelandella halophila</name>
    <dbReference type="NCBI Taxonomy" id="86177"/>
    <lineage>
        <taxon>Bacteria</taxon>
        <taxon>Pseudomonadati</taxon>
        <taxon>Pseudomonadota</taxon>
        <taxon>Gammaproteobacteria</taxon>
        <taxon>Oceanospirillales</taxon>
        <taxon>Halomonadaceae</taxon>
        <taxon>Vreelandella</taxon>
    </lineage>
</organism>
<dbReference type="RefSeq" id="WP_160899493.1">
    <property type="nucleotide sequence ID" value="NZ_WMEX01000009.1"/>
</dbReference>
<evidence type="ECO:0000313" key="2">
    <source>
        <dbReference type="Proteomes" id="UP000460751"/>
    </source>
</evidence>
<name>A0A9X5B7A2_9GAMM</name>
<dbReference type="Proteomes" id="UP000460751">
    <property type="component" value="Unassembled WGS sequence"/>
</dbReference>